<proteinExistence type="predicted"/>
<organism evidence="1 2">
    <name type="scientific">Providencia phage PSTRCR_120</name>
    <dbReference type="NCBI Taxonomy" id="2800826"/>
    <lineage>
        <taxon>Viruses</taxon>
        <taxon>Duplodnaviria</taxon>
        <taxon>Heunggongvirae</taxon>
        <taxon>Uroviricota</taxon>
        <taxon>Caudoviricetes</taxon>
        <taxon>Autographivirales</taxon>
        <taxon>Autotranscriptaviridae</taxon>
        <taxon>Studiervirinae</taxon>
        <taxon>Solymavirus</taxon>
        <taxon>Solymavirus PSTRCR120</taxon>
    </lineage>
</organism>
<name>A0A7T7CL26_9CAUD</name>
<sequence>MIGHNDVGCRLVGYRLCLNGVGYWLFITDKIKQIAINQ</sequence>
<dbReference type="EMBL" id="MW358928">
    <property type="protein sequence ID" value="QQK88312.1"/>
    <property type="molecule type" value="Genomic_DNA"/>
</dbReference>
<keyword evidence="2" id="KW-1185">Reference proteome</keyword>
<dbReference type="Proteomes" id="UP000595268">
    <property type="component" value="Segment"/>
</dbReference>
<reference evidence="1 2" key="1">
    <citation type="submission" date="2020-12" db="EMBL/GenBank/DDBJ databases">
        <authorList>
            <person name="Rakov C."/>
            <person name="Alkalay-Oren S."/>
            <person name="Coppenhagen-Glazer S."/>
            <person name="Hazan R."/>
        </authorList>
    </citation>
    <scope>NUCLEOTIDE SEQUENCE [LARGE SCALE GENOMIC DNA]</scope>
</reference>
<evidence type="ECO:0000313" key="1">
    <source>
        <dbReference type="EMBL" id="QQK88312.1"/>
    </source>
</evidence>
<evidence type="ECO:0000313" key="2">
    <source>
        <dbReference type="Proteomes" id="UP000595268"/>
    </source>
</evidence>
<protein>
    <submittedName>
        <fullName evidence="1">Uncharacterized protein</fullName>
    </submittedName>
</protein>
<accession>A0A7T7CL26</accession>